<proteinExistence type="predicted"/>
<organism evidence="3 4">
    <name type="scientific">Amantichitinum ursilacus</name>
    <dbReference type="NCBI Taxonomy" id="857265"/>
    <lineage>
        <taxon>Bacteria</taxon>
        <taxon>Pseudomonadati</taxon>
        <taxon>Pseudomonadota</taxon>
        <taxon>Betaproteobacteria</taxon>
        <taxon>Neisseriales</taxon>
        <taxon>Chitinibacteraceae</taxon>
        <taxon>Amantichitinum</taxon>
    </lineage>
</organism>
<comment type="caution">
    <text evidence="3">The sequence shown here is derived from an EMBL/GenBank/DDBJ whole genome shotgun (WGS) entry which is preliminary data.</text>
</comment>
<sequence>MNSRRKLLKAVPAAALSAILPPGMMLLTSEKAAADTAPTVYWSITEQNPPNTRQTTSELFGFNVPWGDFQQWFVGADNKVKSIVTANLKVFSGALYRYPGGTPSNAFLWRWAIGSTHPRPSQPWTSNTSLPADFGIDEFLAWVRNDLQGKVVYTLNMQTFVDKNTNVPKMFATPSDFAADALELMSYILSTANGDVVEYWELGNELDASPSWPGATYAAYAAELIKQANLSTDAKIRAAKIVIQTATNIGGATHRQTWNADVKNTLAQLGQSPDAISAHEYYEMPGTTADMYGMLTDIGIATAQWPNTPLLVTEHAIDLGIYDQTTAIHKYASAMEGGIAAADFTMLALWSGWAGANWHALEHGAAWELFHITADSTKTIYPSAILPSLVALRLGVPVGGRLVNHVVLKNSTSTYPYAQHLMAFMDSTGTKMSVVGVNRSAAPISLKLAWPNINQSTKVNIYIAWNAALGTVTDASDNTDTVQDYVTVIQYLQTVTHLMEVSGDQTVTLPIPAKSVFALIAI</sequence>
<dbReference type="STRING" id="857265.WG78_11800"/>
<dbReference type="AlphaFoldDB" id="A0A0N1JSJ4"/>
<evidence type="ECO:0000313" key="4">
    <source>
        <dbReference type="Proteomes" id="UP000037939"/>
    </source>
</evidence>
<dbReference type="InterPro" id="IPR017853">
    <property type="entry name" value="GH"/>
</dbReference>
<keyword evidence="4" id="KW-1185">Reference proteome</keyword>
<evidence type="ECO:0000313" key="3">
    <source>
        <dbReference type="EMBL" id="KPC52527.1"/>
    </source>
</evidence>
<keyword evidence="1" id="KW-0732">Signal</keyword>
<name>A0A0N1JSJ4_9NEIS</name>
<dbReference type="OrthoDB" id="9155026at2"/>
<evidence type="ECO:0000259" key="2">
    <source>
        <dbReference type="Pfam" id="PF22848"/>
    </source>
</evidence>
<protein>
    <recommendedName>
        <fullName evidence="2">Alpha-L-arabinofuranosidase 1 catalytic domain-containing protein</fullName>
    </recommendedName>
</protein>
<dbReference type="Pfam" id="PF22848">
    <property type="entry name" value="ASD1_dom"/>
    <property type="match status" value="1"/>
</dbReference>
<dbReference type="PROSITE" id="PS51318">
    <property type="entry name" value="TAT"/>
    <property type="match status" value="1"/>
</dbReference>
<dbReference type="InterPro" id="IPR006311">
    <property type="entry name" value="TAT_signal"/>
</dbReference>
<dbReference type="RefSeq" id="WP_152969165.1">
    <property type="nucleotide sequence ID" value="NZ_LAQT01000009.1"/>
</dbReference>
<dbReference type="EMBL" id="LAQT01000009">
    <property type="protein sequence ID" value="KPC52527.1"/>
    <property type="molecule type" value="Genomic_DNA"/>
</dbReference>
<feature type="domain" description="Alpha-L-arabinofuranosidase 1 catalytic" evidence="2">
    <location>
        <begin position="91"/>
        <end position="192"/>
    </location>
</feature>
<accession>A0A0N1JSJ4</accession>
<dbReference type="SUPFAM" id="SSF51445">
    <property type="entry name" value="(Trans)glycosidases"/>
    <property type="match status" value="1"/>
</dbReference>
<feature type="signal peptide" evidence="1">
    <location>
        <begin position="1"/>
        <end position="33"/>
    </location>
</feature>
<feature type="chain" id="PRO_5005875270" description="Alpha-L-arabinofuranosidase 1 catalytic domain-containing protein" evidence="1">
    <location>
        <begin position="34"/>
        <end position="522"/>
    </location>
</feature>
<evidence type="ECO:0000256" key="1">
    <source>
        <dbReference type="SAM" id="SignalP"/>
    </source>
</evidence>
<reference evidence="3 4" key="1">
    <citation type="submission" date="2015-07" db="EMBL/GenBank/DDBJ databases">
        <title>Draft genome sequence of the Amantichitinum ursilacus IGB-41, a new chitin-degrading bacterium.</title>
        <authorList>
            <person name="Kirstahler P."/>
            <person name="Guenther M."/>
            <person name="Grumaz C."/>
            <person name="Rupp S."/>
            <person name="Zibek S."/>
            <person name="Sohn K."/>
        </authorList>
    </citation>
    <scope>NUCLEOTIDE SEQUENCE [LARGE SCALE GENOMIC DNA]</scope>
    <source>
        <strain evidence="3 4">IGB-41</strain>
    </source>
</reference>
<dbReference type="Proteomes" id="UP000037939">
    <property type="component" value="Unassembled WGS sequence"/>
</dbReference>
<gene>
    <name evidence="3" type="ORF">WG78_11800</name>
</gene>
<dbReference type="InterPro" id="IPR055235">
    <property type="entry name" value="ASD1_cat"/>
</dbReference>
<dbReference type="Gene3D" id="3.20.20.80">
    <property type="entry name" value="Glycosidases"/>
    <property type="match status" value="1"/>
</dbReference>